<dbReference type="PANTHER" id="PTHR39244">
    <property type="entry name" value="NATTERIN-4"/>
    <property type="match status" value="1"/>
</dbReference>
<reference evidence="2 3" key="4">
    <citation type="journal article" date="2011" name="BMC Genomics">
        <title>RNA-Seq improves annotation of protein-coding genes in the cucumber genome.</title>
        <authorList>
            <person name="Li Z."/>
            <person name="Zhang Z."/>
            <person name="Yan P."/>
            <person name="Huang S."/>
            <person name="Fei Z."/>
            <person name="Lin K."/>
        </authorList>
    </citation>
    <scope>NUCLEOTIDE SEQUENCE [LARGE SCALE GENOMIC DNA]</scope>
    <source>
        <strain evidence="3">cv. 9930</strain>
    </source>
</reference>
<feature type="domain" description="Agglutinin" evidence="1">
    <location>
        <begin position="154"/>
        <end position="290"/>
    </location>
</feature>
<gene>
    <name evidence="2" type="ORF">Csa_6G083560</name>
</gene>
<dbReference type="Proteomes" id="UP000029981">
    <property type="component" value="Chromosome 6"/>
</dbReference>
<dbReference type="Gene3D" id="2.80.10.50">
    <property type="match status" value="2"/>
</dbReference>
<feature type="domain" description="Agglutinin" evidence="1">
    <location>
        <begin position="1"/>
        <end position="149"/>
    </location>
</feature>
<dbReference type="InterPro" id="IPR053237">
    <property type="entry name" value="Natterin_C"/>
</dbReference>
<accession>A0A0A0KEW7</accession>
<dbReference type="AlphaFoldDB" id="A0A0A0KEW7"/>
<dbReference type="SUPFAM" id="SSF50382">
    <property type="entry name" value="Agglutinin"/>
    <property type="match status" value="2"/>
</dbReference>
<keyword evidence="3" id="KW-1185">Reference proteome</keyword>
<evidence type="ECO:0000259" key="1">
    <source>
        <dbReference type="SMART" id="SM00791"/>
    </source>
</evidence>
<name>A0A0A0KEW7_CUCSA</name>
<dbReference type="InterPro" id="IPR036242">
    <property type="entry name" value="Agglutinin_dom_sf"/>
</dbReference>
<reference evidence="2 3" key="1">
    <citation type="journal article" date="2009" name="Nat. Genet.">
        <title>The genome of the cucumber, Cucumis sativus L.</title>
        <authorList>
            <person name="Huang S."/>
            <person name="Li R."/>
            <person name="Zhang Z."/>
            <person name="Li L."/>
            <person name="Gu X."/>
            <person name="Fan W."/>
            <person name="Lucas W.J."/>
            <person name="Wang X."/>
            <person name="Xie B."/>
            <person name="Ni P."/>
            <person name="Ren Y."/>
            <person name="Zhu H."/>
            <person name="Li J."/>
            <person name="Lin K."/>
            <person name="Jin W."/>
            <person name="Fei Z."/>
            <person name="Li G."/>
            <person name="Staub J."/>
            <person name="Kilian A."/>
            <person name="van der Vossen E.A."/>
            <person name="Wu Y."/>
            <person name="Guo J."/>
            <person name="He J."/>
            <person name="Jia Z."/>
            <person name="Ren Y."/>
            <person name="Tian G."/>
            <person name="Lu Y."/>
            <person name="Ruan J."/>
            <person name="Qian W."/>
            <person name="Wang M."/>
            <person name="Huang Q."/>
            <person name="Li B."/>
            <person name="Xuan Z."/>
            <person name="Cao J."/>
            <person name="Asan"/>
            <person name="Wu Z."/>
            <person name="Zhang J."/>
            <person name="Cai Q."/>
            <person name="Bai Y."/>
            <person name="Zhao B."/>
            <person name="Han Y."/>
            <person name="Li Y."/>
            <person name="Li X."/>
            <person name="Wang S."/>
            <person name="Shi Q."/>
            <person name="Liu S."/>
            <person name="Cho W.K."/>
            <person name="Kim J.Y."/>
            <person name="Xu Y."/>
            <person name="Heller-Uszynska K."/>
            <person name="Miao H."/>
            <person name="Cheng Z."/>
            <person name="Zhang S."/>
            <person name="Wu J."/>
            <person name="Yang Y."/>
            <person name="Kang H."/>
            <person name="Li M."/>
            <person name="Liang H."/>
            <person name="Ren X."/>
            <person name="Shi Z."/>
            <person name="Wen M."/>
            <person name="Jian M."/>
            <person name="Yang H."/>
            <person name="Zhang G."/>
            <person name="Yang Z."/>
            <person name="Chen R."/>
            <person name="Liu S."/>
            <person name="Li J."/>
            <person name="Ma L."/>
            <person name="Liu H."/>
            <person name="Zhou Y."/>
            <person name="Zhao J."/>
            <person name="Fang X."/>
            <person name="Li G."/>
            <person name="Fang L."/>
            <person name="Li Y."/>
            <person name="Liu D."/>
            <person name="Zheng H."/>
            <person name="Zhang Y."/>
            <person name="Qin N."/>
            <person name="Li Z."/>
            <person name="Yang G."/>
            <person name="Yang S."/>
            <person name="Bolund L."/>
            <person name="Kristiansen K."/>
            <person name="Zheng H."/>
            <person name="Li S."/>
            <person name="Zhang X."/>
            <person name="Yang H."/>
            <person name="Wang J."/>
            <person name="Sun R."/>
            <person name="Zhang B."/>
            <person name="Jiang S."/>
            <person name="Wang J."/>
            <person name="Du Y."/>
            <person name="Li S."/>
        </authorList>
    </citation>
    <scope>NUCLEOTIDE SEQUENCE [LARGE SCALE GENOMIC DNA]</scope>
    <source>
        <strain evidence="3">cv. 9930</strain>
    </source>
</reference>
<organism evidence="2 3">
    <name type="scientific">Cucumis sativus</name>
    <name type="common">Cucumber</name>
    <dbReference type="NCBI Taxonomy" id="3659"/>
    <lineage>
        <taxon>Eukaryota</taxon>
        <taxon>Viridiplantae</taxon>
        <taxon>Streptophyta</taxon>
        <taxon>Embryophyta</taxon>
        <taxon>Tracheophyta</taxon>
        <taxon>Spermatophyta</taxon>
        <taxon>Magnoliopsida</taxon>
        <taxon>eudicotyledons</taxon>
        <taxon>Gunneridae</taxon>
        <taxon>Pentapetalae</taxon>
        <taxon>rosids</taxon>
        <taxon>fabids</taxon>
        <taxon>Cucurbitales</taxon>
        <taxon>Cucurbitaceae</taxon>
        <taxon>Benincaseae</taxon>
        <taxon>Cucumis</taxon>
    </lineage>
</organism>
<dbReference type="EMBL" id="CM002927">
    <property type="protein sequence ID" value="KGN46321.1"/>
    <property type="molecule type" value="Genomic_DNA"/>
</dbReference>
<protein>
    <recommendedName>
        <fullName evidence="1">Agglutinin domain-containing protein</fullName>
    </recommendedName>
</protein>
<reference evidence="2 3" key="3">
    <citation type="journal article" date="2010" name="BMC Genomics">
        <title>Transcriptome sequencing and comparative analysis of cucumber flowers with different sex types.</title>
        <authorList>
            <person name="Guo S."/>
            <person name="Zheng Y."/>
            <person name="Joung J.G."/>
            <person name="Liu S."/>
            <person name="Zhang Z."/>
            <person name="Crasta O.R."/>
            <person name="Sobral B.W."/>
            <person name="Xu Y."/>
            <person name="Huang S."/>
            <person name="Fei Z."/>
        </authorList>
    </citation>
    <scope>NUCLEOTIDE SEQUENCE [LARGE SCALE GENOMIC DNA]</scope>
    <source>
        <strain evidence="3">cv. 9930</strain>
    </source>
</reference>
<dbReference type="Gramene" id="KGN46321">
    <property type="protein sequence ID" value="KGN46321"/>
    <property type="gene ID" value="Csa_6G083560"/>
</dbReference>
<dbReference type="OrthoDB" id="4948898at2759"/>
<reference evidence="2 3" key="2">
    <citation type="journal article" date="2009" name="PLoS ONE">
        <title>An integrated genetic and cytogenetic map of the cucumber genome.</title>
        <authorList>
            <person name="Ren Y."/>
            <person name="Zhang Z."/>
            <person name="Liu J."/>
            <person name="Staub J.E."/>
            <person name="Han Y."/>
            <person name="Cheng Z."/>
            <person name="Li X."/>
            <person name="Lu J."/>
            <person name="Miao H."/>
            <person name="Kang H."/>
            <person name="Xie B."/>
            <person name="Gu X."/>
            <person name="Wang X."/>
            <person name="Du Y."/>
            <person name="Jin W."/>
            <person name="Huang S."/>
        </authorList>
    </citation>
    <scope>NUCLEOTIDE SEQUENCE [LARGE SCALE GENOMIC DNA]</scope>
    <source>
        <strain evidence="3">cv. 9930</strain>
    </source>
</reference>
<dbReference type="InterPro" id="IPR008998">
    <property type="entry name" value="Agglutinin"/>
</dbReference>
<dbReference type="Pfam" id="PF07468">
    <property type="entry name" value="Agglutinin"/>
    <property type="match status" value="2"/>
</dbReference>
<dbReference type="eggNOG" id="ENOG502QU8X">
    <property type="taxonomic scope" value="Eukaryota"/>
</dbReference>
<dbReference type="SMART" id="SM00791">
    <property type="entry name" value="Agglutinin"/>
    <property type="match status" value="2"/>
</dbReference>
<sequence length="464" mass="53405">MGLPKYGAFRNKIAGKFLQYIHEGSLKGYLQYSSDNAMSMFSKFTLEQSKTTNYFHIRCCYNNKYWASAKDGDHMVSPFVSKPSENEFSWPCTLFRFVQAPTEGTYYLFDVWRQSYVCRCTTSKSHEDCLTTRYGNQDHYYDRTHILIDFETLIVLPKHIVIKGDLKQYLCTYWYEENEHLKFNSDDIGSSRAGHQVFSMGDGSIRIKCDHWNKFWVRQSNNWILAKSTDTTANNKDTVFWPIKISQNTVALRCLGNNKICKRLTAENKEHCLSANADTITREARLEITEPVISREMYNCNYRTMDSRVYDEQVLIMATEHATNGGTKEASMALSLKYVVEASKCWESSVSTAWGVVASVKAGVPEIFEVGVEVNHNEEKSRSWGETITDMREVMATYTVNVPPMTKMKVTLIATKAKCDVPFSYTQRDVLRDGTHVIKDCDDGLYTGVHTYNFDYKNKPFPFS</sequence>
<dbReference type="CDD" id="cd20216">
    <property type="entry name" value="PFM_HFR-2-like"/>
    <property type="match status" value="1"/>
</dbReference>
<dbReference type="KEGG" id="csv:101212789"/>
<evidence type="ECO:0000313" key="2">
    <source>
        <dbReference type="EMBL" id="KGN46321.1"/>
    </source>
</evidence>
<proteinExistence type="predicted"/>
<dbReference type="Gene3D" id="2.170.15.10">
    <property type="entry name" value="Proaerolysin, chain A, domain 3"/>
    <property type="match status" value="1"/>
</dbReference>
<dbReference type="OMA" id="IHANACL"/>
<dbReference type="PANTHER" id="PTHR39244:SF5">
    <property type="entry name" value="NATTERIN-3-LIKE"/>
    <property type="match status" value="1"/>
</dbReference>
<evidence type="ECO:0000313" key="3">
    <source>
        <dbReference type="Proteomes" id="UP000029981"/>
    </source>
</evidence>
<dbReference type="SUPFAM" id="SSF56973">
    <property type="entry name" value="Aerolisin/ETX pore-forming domain"/>
    <property type="match status" value="1"/>
</dbReference>